<dbReference type="EMBL" id="BPQV01000007">
    <property type="protein sequence ID" value="GJE27761.1"/>
    <property type="molecule type" value="Genomic_DNA"/>
</dbReference>
<evidence type="ECO:0000259" key="1">
    <source>
        <dbReference type="Pfam" id="PF07238"/>
    </source>
</evidence>
<dbReference type="InterPro" id="IPR009875">
    <property type="entry name" value="PilZ_domain"/>
</dbReference>
<proteinExistence type="predicted"/>
<reference evidence="2" key="2">
    <citation type="submission" date="2021-08" db="EMBL/GenBank/DDBJ databases">
        <authorList>
            <person name="Tani A."/>
            <person name="Ola A."/>
            <person name="Ogura Y."/>
            <person name="Katsura K."/>
            <person name="Hayashi T."/>
        </authorList>
    </citation>
    <scope>NUCLEOTIDE SEQUENCE</scope>
    <source>
        <strain evidence="2">NBRC 15689</strain>
    </source>
</reference>
<sequence>MSAEQRAVARKKTFLKGLISFNYGSSSMDCLIRDISDRGARLELSETTTLPEVFDIHIPARDENYRATLCWRSNEAVGVAFRSAQNEKRVEPAAAAVDPSVTALLKRVAELEAENATLRTLLTKLGAPAQARSSA</sequence>
<organism evidence="2 3">
    <name type="scientific">Methylobacterium organophilum</name>
    <dbReference type="NCBI Taxonomy" id="410"/>
    <lineage>
        <taxon>Bacteria</taxon>
        <taxon>Pseudomonadati</taxon>
        <taxon>Pseudomonadota</taxon>
        <taxon>Alphaproteobacteria</taxon>
        <taxon>Hyphomicrobiales</taxon>
        <taxon>Methylobacteriaceae</taxon>
        <taxon>Methylobacterium</taxon>
    </lineage>
</organism>
<dbReference type="Proteomes" id="UP001055156">
    <property type="component" value="Unassembled WGS sequence"/>
</dbReference>
<dbReference type="SUPFAM" id="SSF141371">
    <property type="entry name" value="PilZ domain-like"/>
    <property type="match status" value="1"/>
</dbReference>
<keyword evidence="3" id="KW-1185">Reference proteome</keyword>
<feature type="domain" description="PilZ" evidence="1">
    <location>
        <begin position="13"/>
        <end position="87"/>
    </location>
</feature>
<protein>
    <recommendedName>
        <fullName evidence="1">PilZ domain-containing protein</fullName>
    </recommendedName>
</protein>
<evidence type="ECO:0000313" key="3">
    <source>
        <dbReference type="Proteomes" id="UP001055156"/>
    </source>
</evidence>
<comment type="caution">
    <text evidence="2">The sequence shown here is derived from an EMBL/GenBank/DDBJ whole genome shotgun (WGS) entry which is preliminary data.</text>
</comment>
<dbReference type="Pfam" id="PF07238">
    <property type="entry name" value="PilZ"/>
    <property type="match status" value="1"/>
</dbReference>
<gene>
    <name evidence="2" type="ORF">LKMONMHP_2622</name>
</gene>
<evidence type="ECO:0000313" key="2">
    <source>
        <dbReference type="EMBL" id="GJE27761.1"/>
    </source>
</evidence>
<reference evidence="2" key="1">
    <citation type="journal article" date="2021" name="Front. Microbiol.">
        <title>Comprehensive Comparative Genomics and Phenotyping of Methylobacterium Species.</title>
        <authorList>
            <person name="Alessa O."/>
            <person name="Ogura Y."/>
            <person name="Fujitani Y."/>
            <person name="Takami H."/>
            <person name="Hayashi T."/>
            <person name="Sahin N."/>
            <person name="Tani A."/>
        </authorList>
    </citation>
    <scope>NUCLEOTIDE SEQUENCE</scope>
    <source>
        <strain evidence="2">NBRC 15689</strain>
    </source>
</reference>
<accession>A0ABQ4T9M5</accession>
<name>A0ABQ4T9M5_METOR</name>
<dbReference type="RefSeq" id="WP_238311561.1">
    <property type="nucleotide sequence ID" value="NZ_BPQV01000007.1"/>
</dbReference>